<dbReference type="GO" id="GO:0016787">
    <property type="term" value="F:hydrolase activity"/>
    <property type="evidence" value="ECO:0007669"/>
    <property type="project" value="UniProtKB-KW"/>
</dbReference>
<evidence type="ECO:0000256" key="3">
    <source>
        <dbReference type="ARBA" id="ARBA00022801"/>
    </source>
</evidence>
<dbReference type="InterPro" id="IPR029045">
    <property type="entry name" value="ClpP/crotonase-like_dom_sf"/>
</dbReference>
<dbReference type="PANTHER" id="PTHR43176">
    <property type="entry name" value="3-HYDROXYISOBUTYRYL-COA HYDROLASE-RELATED"/>
    <property type="match status" value="1"/>
</dbReference>
<dbReference type="EC" id="3.1.2.4" evidence="2"/>
<accession>A0ABT8BIU4</accession>
<evidence type="ECO:0000313" key="5">
    <source>
        <dbReference type="EMBL" id="MDN3591808.1"/>
    </source>
</evidence>
<evidence type="ECO:0000256" key="2">
    <source>
        <dbReference type="ARBA" id="ARBA00011915"/>
    </source>
</evidence>
<dbReference type="CDD" id="cd06558">
    <property type="entry name" value="crotonase-like"/>
    <property type="match status" value="1"/>
</dbReference>
<feature type="domain" description="Enoyl-CoA hydratase/isomerase" evidence="4">
    <location>
        <begin position="17"/>
        <end position="347"/>
    </location>
</feature>
<proteinExistence type="predicted"/>
<dbReference type="InterPro" id="IPR032259">
    <property type="entry name" value="HIBYL-CoA-H"/>
</dbReference>
<evidence type="ECO:0000256" key="1">
    <source>
        <dbReference type="ARBA" id="ARBA00001709"/>
    </source>
</evidence>
<dbReference type="EMBL" id="JAUFPX010000012">
    <property type="protein sequence ID" value="MDN3591808.1"/>
    <property type="molecule type" value="Genomic_DNA"/>
</dbReference>
<sequence length="365" mass="37925">MLGEDEAEILLTRRGAVGLVTLNRPRALNALSLAMIRAMHRQLQAWETDDSVTRVVLRGVGGRAFCAGGDVRAIHALARTGRSEEVDAFWHGEYALDAAVKAYPKPIVSLIDGLTMGGGNGISLHGSHRVASEGYRFAMPEVGIGFFPDVGMTYALPRLPHRAGAYLALTGATIGAGDALALGLATHHAPAARFDAIVDSLAEGDSIEAALAAQADVPPPPGSVMAHRALIEACFSERDVTGILARLDAVAAGEAGSSEAAFAADTAALIRTRSPTSLCIAHLQMRRGGAMTFAECIAAETRLAILLMQGHDFFEGVQAALIDKSGAPAWRPATLDAVDAAAIVAAFEGEGGAHASPERDAGRHS</sequence>
<dbReference type="Gene3D" id="3.90.226.10">
    <property type="entry name" value="2-enoyl-CoA Hydratase, Chain A, domain 1"/>
    <property type="match status" value="1"/>
</dbReference>
<evidence type="ECO:0000259" key="4">
    <source>
        <dbReference type="Pfam" id="PF16113"/>
    </source>
</evidence>
<gene>
    <name evidence="5" type="ORF">QWZ12_14485</name>
</gene>
<evidence type="ECO:0000313" key="6">
    <source>
        <dbReference type="Proteomes" id="UP001224644"/>
    </source>
</evidence>
<keyword evidence="3 5" id="KW-0378">Hydrolase</keyword>
<dbReference type="NCBIfam" id="NF004127">
    <property type="entry name" value="PRK05617.1"/>
    <property type="match status" value="1"/>
</dbReference>
<dbReference type="Proteomes" id="UP001224644">
    <property type="component" value="Unassembled WGS sequence"/>
</dbReference>
<comment type="catalytic activity">
    <reaction evidence="1">
        <text>3-hydroxy-2-methylpropanoyl-CoA + H2O = 3-hydroxy-2-methylpropanoate + CoA + H(+)</text>
        <dbReference type="Rhea" id="RHEA:20888"/>
        <dbReference type="ChEBI" id="CHEBI:11805"/>
        <dbReference type="ChEBI" id="CHEBI:15377"/>
        <dbReference type="ChEBI" id="CHEBI:15378"/>
        <dbReference type="ChEBI" id="CHEBI:57287"/>
        <dbReference type="ChEBI" id="CHEBI:57340"/>
        <dbReference type="EC" id="3.1.2.4"/>
    </reaction>
</comment>
<organism evidence="5 6">
    <name type="scientific">Methylobacterium adhaesivum</name>
    <dbReference type="NCBI Taxonomy" id="333297"/>
    <lineage>
        <taxon>Bacteria</taxon>
        <taxon>Pseudomonadati</taxon>
        <taxon>Pseudomonadota</taxon>
        <taxon>Alphaproteobacteria</taxon>
        <taxon>Hyphomicrobiales</taxon>
        <taxon>Methylobacteriaceae</taxon>
        <taxon>Methylobacterium</taxon>
    </lineage>
</organism>
<protein>
    <recommendedName>
        <fullName evidence="2">3-hydroxyisobutyryl-CoA hydrolase</fullName>
        <ecNumber evidence="2">3.1.2.4</ecNumber>
    </recommendedName>
</protein>
<dbReference type="InterPro" id="IPR045004">
    <property type="entry name" value="ECH_dom"/>
</dbReference>
<keyword evidence="6" id="KW-1185">Reference proteome</keyword>
<comment type="caution">
    <text evidence="5">The sequence shown here is derived from an EMBL/GenBank/DDBJ whole genome shotgun (WGS) entry which is preliminary data.</text>
</comment>
<dbReference type="Pfam" id="PF16113">
    <property type="entry name" value="ECH_2"/>
    <property type="match status" value="1"/>
</dbReference>
<reference evidence="6" key="1">
    <citation type="journal article" date="2019" name="Int. J. Syst. Evol. Microbiol.">
        <title>The Global Catalogue of Microorganisms (GCM) 10K type strain sequencing project: providing services to taxonomists for standard genome sequencing and annotation.</title>
        <authorList>
            <consortium name="The Broad Institute Genomics Platform"/>
            <consortium name="The Broad Institute Genome Sequencing Center for Infectious Disease"/>
            <person name="Wu L."/>
            <person name="Ma J."/>
        </authorList>
    </citation>
    <scope>NUCLEOTIDE SEQUENCE [LARGE SCALE GENOMIC DNA]</scope>
    <source>
        <strain evidence="6">CECT 7069</strain>
    </source>
</reference>
<dbReference type="RefSeq" id="WP_238227217.1">
    <property type="nucleotide sequence ID" value="NZ_BPQD01000025.1"/>
</dbReference>
<dbReference type="SUPFAM" id="SSF52096">
    <property type="entry name" value="ClpP/crotonase"/>
    <property type="match status" value="1"/>
</dbReference>
<dbReference type="PANTHER" id="PTHR43176:SF3">
    <property type="entry name" value="3-HYDROXYISOBUTYRYL-COA HYDROLASE, MITOCHONDRIAL"/>
    <property type="match status" value="1"/>
</dbReference>
<name>A0ABT8BIU4_9HYPH</name>